<dbReference type="Proteomes" id="UP000534286">
    <property type="component" value="Unassembled WGS sequence"/>
</dbReference>
<dbReference type="AlphaFoldDB" id="A0A7W7W674"/>
<evidence type="ECO:0000313" key="1">
    <source>
        <dbReference type="EMBL" id="MBB4935982.1"/>
    </source>
</evidence>
<proteinExistence type="predicted"/>
<sequence>MGPLLGRLEGRERAARERVEHLQAEILRLRAC</sequence>
<comment type="caution">
    <text evidence="1">The sequence shown here is derived from an EMBL/GenBank/DDBJ whole genome shotgun (WGS) entry which is preliminary data.</text>
</comment>
<keyword evidence="2" id="KW-1185">Reference proteome</keyword>
<gene>
    <name evidence="1" type="ORF">FHR32_000287</name>
</gene>
<organism evidence="1 2">
    <name type="scientific">Streptosporangium album</name>
    <dbReference type="NCBI Taxonomy" id="47479"/>
    <lineage>
        <taxon>Bacteria</taxon>
        <taxon>Bacillati</taxon>
        <taxon>Actinomycetota</taxon>
        <taxon>Actinomycetes</taxon>
        <taxon>Streptosporangiales</taxon>
        <taxon>Streptosporangiaceae</taxon>
        <taxon>Streptosporangium</taxon>
    </lineage>
</organism>
<evidence type="ECO:0000313" key="2">
    <source>
        <dbReference type="Proteomes" id="UP000534286"/>
    </source>
</evidence>
<name>A0A7W7W674_9ACTN</name>
<accession>A0A7W7W674</accession>
<protein>
    <submittedName>
        <fullName evidence="1">Uncharacterized protein</fullName>
    </submittedName>
</protein>
<dbReference type="EMBL" id="JACHJU010000001">
    <property type="protein sequence ID" value="MBB4935982.1"/>
    <property type="molecule type" value="Genomic_DNA"/>
</dbReference>
<reference evidence="1 2" key="1">
    <citation type="submission" date="2020-08" db="EMBL/GenBank/DDBJ databases">
        <title>Sequencing the genomes of 1000 actinobacteria strains.</title>
        <authorList>
            <person name="Klenk H.-P."/>
        </authorList>
    </citation>
    <scope>NUCLEOTIDE SEQUENCE [LARGE SCALE GENOMIC DNA]</scope>
    <source>
        <strain evidence="1 2">DSM 43023</strain>
    </source>
</reference>